<dbReference type="FunFam" id="3.40.50.720:FF:000159">
    <property type="entry name" value="dTDP-4-dehydrorhamnose reductase"/>
    <property type="match status" value="1"/>
</dbReference>
<protein>
    <recommendedName>
        <fullName evidence="2">dTDP-4-dehydrorhamnose reductase</fullName>
        <ecNumber evidence="2">1.1.1.133</ecNumber>
    </recommendedName>
</protein>
<comment type="function">
    <text evidence="2">Catalyzes the reduction of dTDP-6-deoxy-L-lyxo-4-hexulose to yield dTDP-L-rhamnose.</text>
</comment>
<name>A0A1G7SAP1_THETY</name>
<dbReference type="GO" id="GO:0005829">
    <property type="term" value="C:cytosol"/>
    <property type="evidence" value="ECO:0007669"/>
    <property type="project" value="TreeGrafter"/>
</dbReference>
<dbReference type="Proteomes" id="UP000183404">
    <property type="component" value="Unassembled WGS sequence"/>
</dbReference>
<evidence type="ECO:0000256" key="2">
    <source>
        <dbReference type="RuleBase" id="RU364082"/>
    </source>
</evidence>
<keyword evidence="2" id="KW-0560">Oxidoreductase</keyword>
<dbReference type="GO" id="GO:0019305">
    <property type="term" value="P:dTDP-rhamnose biosynthetic process"/>
    <property type="evidence" value="ECO:0007669"/>
    <property type="project" value="UniProtKB-UniPathway"/>
</dbReference>
<dbReference type="NCBIfam" id="TIGR01214">
    <property type="entry name" value="rmlD"/>
    <property type="match status" value="1"/>
</dbReference>
<evidence type="ECO:0000313" key="4">
    <source>
        <dbReference type="EMBL" id="SDG19982.1"/>
    </source>
</evidence>
<dbReference type="EMBL" id="FNBS01000050">
    <property type="protein sequence ID" value="SDG19982.1"/>
    <property type="molecule type" value="Genomic_DNA"/>
</dbReference>
<evidence type="ECO:0000313" key="5">
    <source>
        <dbReference type="Proteomes" id="UP000183404"/>
    </source>
</evidence>
<evidence type="ECO:0000256" key="1">
    <source>
        <dbReference type="ARBA" id="ARBA00010944"/>
    </source>
</evidence>
<dbReference type="UniPathway" id="UPA00124"/>
<dbReference type="Gene3D" id="3.90.25.10">
    <property type="entry name" value="UDP-galactose 4-epimerase, domain 1"/>
    <property type="match status" value="1"/>
</dbReference>
<reference evidence="4 5" key="1">
    <citation type="submission" date="2016-10" db="EMBL/GenBank/DDBJ databases">
        <authorList>
            <person name="de Groot N.N."/>
        </authorList>
    </citation>
    <scope>NUCLEOTIDE SEQUENCE [LARGE SCALE GENOMIC DNA]</scope>
    <source>
        <strain evidence="4 5">DSM 569</strain>
    </source>
</reference>
<dbReference type="AlphaFoldDB" id="A0A1G7SAP1"/>
<dbReference type="CDD" id="cd05254">
    <property type="entry name" value="dTDP_HR_like_SDR_e"/>
    <property type="match status" value="1"/>
</dbReference>
<proteinExistence type="inferred from homology"/>
<gene>
    <name evidence="4" type="ORF">SAMN04244560_01941</name>
</gene>
<accession>A0A1G7SAP1</accession>
<dbReference type="PANTHER" id="PTHR10491:SF4">
    <property type="entry name" value="METHIONINE ADENOSYLTRANSFERASE 2 SUBUNIT BETA"/>
    <property type="match status" value="1"/>
</dbReference>
<dbReference type="Gene3D" id="3.40.50.720">
    <property type="entry name" value="NAD(P)-binding Rossmann-like Domain"/>
    <property type="match status" value="1"/>
</dbReference>
<dbReference type="SUPFAM" id="SSF51735">
    <property type="entry name" value="NAD(P)-binding Rossmann-fold domains"/>
    <property type="match status" value="1"/>
</dbReference>
<feature type="domain" description="RmlD-like substrate binding" evidence="3">
    <location>
        <begin position="1"/>
        <end position="291"/>
    </location>
</feature>
<dbReference type="PANTHER" id="PTHR10491">
    <property type="entry name" value="DTDP-4-DEHYDRORHAMNOSE REDUCTASE"/>
    <property type="match status" value="1"/>
</dbReference>
<dbReference type="InterPro" id="IPR029903">
    <property type="entry name" value="RmlD-like-bd"/>
</dbReference>
<dbReference type="InterPro" id="IPR036291">
    <property type="entry name" value="NAD(P)-bd_dom_sf"/>
</dbReference>
<dbReference type="Pfam" id="PF04321">
    <property type="entry name" value="RmlD_sub_bind"/>
    <property type="match status" value="1"/>
</dbReference>
<dbReference type="GO" id="GO:0008831">
    <property type="term" value="F:dTDP-4-dehydrorhamnose reductase activity"/>
    <property type="evidence" value="ECO:0007669"/>
    <property type="project" value="UniProtKB-EC"/>
</dbReference>
<dbReference type="InterPro" id="IPR005913">
    <property type="entry name" value="dTDP_dehydrorham_reduct"/>
</dbReference>
<dbReference type="RefSeq" id="WP_074592696.1">
    <property type="nucleotide sequence ID" value="NZ_FNBS01000050.1"/>
</dbReference>
<comment type="pathway">
    <text evidence="2">Carbohydrate biosynthesis; dTDP-L-rhamnose biosynthesis.</text>
</comment>
<comment type="similarity">
    <text evidence="1 2">Belongs to the dTDP-4-dehydrorhamnose reductase family.</text>
</comment>
<organism evidence="4 5">
    <name type="scientific">Thermoanaerobacter thermohydrosulfuricus</name>
    <name type="common">Clostridium thermohydrosulfuricum</name>
    <dbReference type="NCBI Taxonomy" id="1516"/>
    <lineage>
        <taxon>Bacteria</taxon>
        <taxon>Bacillati</taxon>
        <taxon>Bacillota</taxon>
        <taxon>Clostridia</taxon>
        <taxon>Thermoanaerobacterales</taxon>
        <taxon>Thermoanaerobacteraceae</taxon>
        <taxon>Thermoanaerobacter</taxon>
    </lineage>
</organism>
<dbReference type="EC" id="1.1.1.133" evidence="2"/>
<keyword evidence="2" id="KW-0521">NADP</keyword>
<evidence type="ECO:0000259" key="3">
    <source>
        <dbReference type="Pfam" id="PF04321"/>
    </source>
</evidence>
<sequence length="303" mass="34400">MRLLITGARGQLALQLRSIIEKGRSEIGEIDPIYKEAVIKYTSHDELDITDLKSVLKFADEYKPDIIINCAAYTNVDKCESDVDTAFKVNAIGPRNLAIAAQRVGAKLLHVSTDYVFNGTGNVPFREYDIPQPINVYGKTKFLGEQYIREFCDRYFIVRTAWLYGKYGKNFVYTILKAAKEKGYLEVVNDQKGNPTNAEDLAHHILKLVLTEEYGIYHCTGKGECSWYDFACKIVEYAGISCTVVPITSDKINRSAKRPFYSSLDNMMLRCTIGDEMRNWEDALKAFIEDLKNTGQEDLYGKV</sequence>